<dbReference type="NCBIfam" id="TIGR04030">
    <property type="entry name" value="perox_Avi_7169"/>
    <property type="match status" value="1"/>
</dbReference>
<dbReference type="InterPro" id="IPR004675">
    <property type="entry name" value="AhpD_core"/>
</dbReference>
<dbReference type="Proteomes" id="UP000218690">
    <property type="component" value="Unassembled WGS sequence"/>
</dbReference>
<dbReference type="InterPro" id="IPR023982">
    <property type="entry name" value="CHP04029_CMD-like"/>
</dbReference>
<evidence type="ECO:0000259" key="1">
    <source>
        <dbReference type="Pfam" id="PF02627"/>
    </source>
</evidence>
<dbReference type="PANTHER" id="PTHR35446">
    <property type="entry name" value="SI:CH211-175M2.5"/>
    <property type="match status" value="1"/>
</dbReference>
<keyword evidence="2" id="KW-0575">Peroxidase</keyword>
<dbReference type="Pfam" id="PF02627">
    <property type="entry name" value="CMD"/>
    <property type="match status" value="1"/>
</dbReference>
<dbReference type="GO" id="GO:0051920">
    <property type="term" value="F:peroxiredoxin activity"/>
    <property type="evidence" value="ECO:0007669"/>
    <property type="project" value="InterPro"/>
</dbReference>
<dbReference type="SUPFAM" id="SSF69118">
    <property type="entry name" value="AhpD-like"/>
    <property type="match status" value="2"/>
</dbReference>
<dbReference type="NCBIfam" id="TIGR01926">
    <property type="entry name" value="peroxid_rel"/>
    <property type="match status" value="1"/>
</dbReference>
<proteinExistence type="predicted"/>
<organism evidence="2 3">
    <name type="scientific">Corynebacterium accolens</name>
    <dbReference type="NCBI Taxonomy" id="38284"/>
    <lineage>
        <taxon>Bacteria</taxon>
        <taxon>Bacillati</taxon>
        <taxon>Actinomycetota</taxon>
        <taxon>Actinomycetes</taxon>
        <taxon>Mycobacteriales</taxon>
        <taxon>Corynebacteriaceae</taxon>
        <taxon>Corynebacterium</taxon>
    </lineage>
</organism>
<reference evidence="2 3" key="1">
    <citation type="submission" date="2017-09" db="EMBL/GenBank/DDBJ databases">
        <title>Draft Genome Sequence of Corynebacterium accolens AH4003.</title>
        <authorList>
            <person name="Chen Y."/>
            <person name="Oosthuysen W.F."/>
            <person name="Kelley S."/>
            <person name="Horswill A."/>
        </authorList>
    </citation>
    <scope>NUCLEOTIDE SEQUENCE [LARGE SCALE GENOMIC DNA]</scope>
    <source>
        <strain evidence="2 3">AH4003</strain>
    </source>
</reference>
<dbReference type="AlphaFoldDB" id="A0A2A4AJH8"/>
<dbReference type="PANTHER" id="PTHR35446:SF2">
    <property type="entry name" value="CARBOXYMUCONOLACTONE DECARBOXYLASE-LIKE DOMAIN-CONTAINING PROTEIN"/>
    <property type="match status" value="1"/>
</dbReference>
<name>A0A2A4AJH8_9CORY</name>
<dbReference type="InterPro" id="IPR003779">
    <property type="entry name" value="CMD-like"/>
</dbReference>
<dbReference type="Gene3D" id="1.20.1290.10">
    <property type="entry name" value="AhpD-like"/>
    <property type="match status" value="2"/>
</dbReference>
<dbReference type="NCBIfam" id="TIGR00778">
    <property type="entry name" value="ahpD_dom"/>
    <property type="match status" value="1"/>
</dbReference>
<evidence type="ECO:0000313" key="2">
    <source>
        <dbReference type="EMBL" id="PCC82629.1"/>
    </source>
</evidence>
<dbReference type="InterPro" id="IPR010195">
    <property type="entry name" value="Uncharacterised_peroxidase-rel"/>
</dbReference>
<feature type="domain" description="Carboxymuconolactone decarboxylase-like" evidence="1">
    <location>
        <begin position="268"/>
        <end position="334"/>
    </location>
</feature>
<accession>A0A2A4AJH8</accession>
<protein>
    <submittedName>
        <fullName evidence="2">Alkylhydroperoxidase</fullName>
    </submittedName>
</protein>
<gene>
    <name evidence="2" type="ORF">COM45_07355</name>
</gene>
<dbReference type="InterPro" id="IPR029032">
    <property type="entry name" value="AhpD-like"/>
</dbReference>
<sequence>MADIINQLAGASPELVQLRARRPDALANAQLSFQALLEPEEPGTFSYAQRYAVAAFLSGIYQAKSAGEFYGDLLADEATETLQGAVQAAIEHGTTSGPYAAPADISGEGAGFITFGEIAGLDERLAAAFDFAHLLAFHPKDASAEAIGHLQAAGWSEDDIVSLSQLVAFLSFQLRVIHGLKVLGGDESTAPETTRIEGASDPGWQLHEHTLNPEIHAPQGFVAHSLGWKPWLTPLAKEEFTQEQIDALIRPERIDSEYFRLLARDAAALKARTLTDLDIFYNTDGGLGRAERELAATVVSRFNGCEFCASVHQQRSKDEGGDAAAIDRLLFEGLDADLGSDAWGVIRDAARELTRSPFSFNSGCVAKLRSVGFDDLAIIDLINSASFFNWANRLMLTLGAPDVPKRYR</sequence>
<evidence type="ECO:0000313" key="3">
    <source>
        <dbReference type="Proteomes" id="UP000218690"/>
    </source>
</evidence>
<dbReference type="NCBIfam" id="TIGR04029">
    <property type="entry name" value="CMD_Avi_7170"/>
    <property type="match status" value="1"/>
</dbReference>
<dbReference type="InterPro" id="IPR023923">
    <property type="entry name" value="AhpD_Avi7169"/>
</dbReference>
<comment type="caution">
    <text evidence="2">The sequence shown here is derived from an EMBL/GenBank/DDBJ whole genome shotgun (WGS) entry which is preliminary data.</text>
</comment>
<keyword evidence="2" id="KW-0560">Oxidoreductase</keyword>
<dbReference type="EMBL" id="NWBP01000023">
    <property type="protein sequence ID" value="PCC82629.1"/>
    <property type="molecule type" value="Genomic_DNA"/>
</dbReference>